<dbReference type="PROSITE" id="PS51186">
    <property type="entry name" value="GNAT"/>
    <property type="match status" value="1"/>
</dbReference>
<dbReference type="GO" id="GO:0016747">
    <property type="term" value="F:acyltransferase activity, transferring groups other than amino-acyl groups"/>
    <property type="evidence" value="ECO:0007669"/>
    <property type="project" value="InterPro"/>
</dbReference>
<dbReference type="InterPro" id="IPR016181">
    <property type="entry name" value="Acyl_CoA_acyltransferase"/>
</dbReference>
<dbReference type="OrthoDB" id="9132139at2"/>
<dbReference type="EMBL" id="RQVS01000008">
    <property type="protein sequence ID" value="RRJ86506.1"/>
    <property type="molecule type" value="Genomic_DNA"/>
</dbReference>
<keyword evidence="2" id="KW-0808">Transferase</keyword>
<dbReference type="PANTHER" id="PTHR43792:SF1">
    <property type="entry name" value="N-ACETYLTRANSFERASE DOMAIN-CONTAINING PROTEIN"/>
    <property type="match status" value="1"/>
</dbReference>
<dbReference type="Proteomes" id="UP000274391">
    <property type="component" value="Unassembled WGS sequence"/>
</dbReference>
<gene>
    <name evidence="2" type="ORF">EG850_07575</name>
</gene>
<name>A0A3P3VY19_9MICO</name>
<evidence type="ECO:0000313" key="2">
    <source>
        <dbReference type="EMBL" id="RRJ86506.1"/>
    </source>
</evidence>
<accession>A0A3P3VY19</accession>
<comment type="caution">
    <text evidence="2">The sequence shown here is derived from an EMBL/GenBank/DDBJ whole genome shotgun (WGS) entry which is preliminary data.</text>
</comment>
<protein>
    <submittedName>
        <fullName evidence="2">N-acetyltransferase</fullName>
    </submittedName>
</protein>
<evidence type="ECO:0000259" key="1">
    <source>
        <dbReference type="PROSITE" id="PS51186"/>
    </source>
</evidence>
<feature type="domain" description="N-acetyltransferase" evidence="1">
    <location>
        <begin position="1"/>
        <end position="171"/>
    </location>
</feature>
<organism evidence="2 3">
    <name type="scientific">Gulosibacter macacae</name>
    <dbReference type="NCBI Taxonomy" id="2488791"/>
    <lineage>
        <taxon>Bacteria</taxon>
        <taxon>Bacillati</taxon>
        <taxon>Actinomycetota</taxon>
        <taxon>Actinomycetes</taxon>
        <taxon>Micrococcales</taxon>
        <taxon>Microbacteriaceae</taxon>
        <taxon>Gulosibacter</taxon>
    </lineage>
</organism>
<evidence type="ECO:0000313" key="3">
    <source>
        <dbReference type="Proteomes" id="UP000274391"/>
    </source>
</evidence>
<dbReference type="CDD" id="cd04301">
    <property type="entry name" value="NAT_SF"/>
    <property type="match status" value="1"/>
</dbReference>
<dbReference type="InterPro" id="IPR000182">
    <property type="entry name" value="GNAT_dom"/>
</dbReference>
<keyword evidence="3" id="KW-1185">Reference proteome</keyword>
<dbReference type="AlphaFoldDB" id="A0A3P3VY19"/>
<dbReference type="Pfam" id="PF13302">
    <property type="entry name" value="Acetyltransf_3"/>
    <property type="match status" value="1"/>
</dbReference>
<dbReference type="PANTHER" id="PTHR43792">
    <property type="entry name" value="GNAT FAMILY, PUTATIVE (AFU_ORTHOLOGUE AFUA_3G00765)-RELATED-RELATED"/>
    <property type="match status" value="1"/>
</dbReference>
<sequence length="173" mass="19641">MSTERLELRVHQAGDVAWMHALYSQPEVARYLLEEPWTQEVAETRVEERLAKNDLDGEAKVLVLAIEHAGEPIGEALLWFTDAERRVAEIGWVLDPRFGGRGFAAEAVTAVLDLAFDHYRVHRVAAQMDARNTGSARLAERVGMTREAHLRQDWWSKGEWTDTVIYGMLAADR</sequence>
<dbReference type="InterPro" id="IPR051531">
    <property type="entry name" value="N-acetyltransferase"/>
</dbReference>
<dbReference type="RefSeq" id="WP_124972162.1">
    <property type="nucleotide sequence ID" value="NZ_RQVS01000008.1"/>
</dbReference>
<dbReference type="SUPFAM" id="SSF55729">
    <property type="entry name" value="Acyl-CoA N-acyltransferases (Nat)"/>
    <property type="match status" value="1"/>
</dbReference>
<proteinExistence type="predicted"/>
<reference evidence="2 3" key="1">
    <citation type="submission" date="2018-11" db="EMBL/GenBank/DDBJ databases">
        <title>YIM 102482-1 draft genome.</title>
        <authorList>
            <person name="Li G."/>
            <person name="Jiang Y."/>
        </authorList>
    </citation>
    <scope>NUCLEOTIDE SEQUENCE [LARGE SCALE GENOMIC DNA]</scope>
    <source>
        <strain evidence="2 3">YIM 102482-1</strain>
    </source>
</reference>
<dbReference type="Gene3D" id="3.40.630.30">
    <property type="match status" value="1"/>
</dbReference>